<dbReference type="Pfam" id="PF02538">
    <property type="entry name" value="Hydantoinase_B"/>
    <property type="match status" value="1"/>
</dbReference>
<dbReference type="AlphaFoldDB" id="A0AAE3VRI7"/>
<feature type="region of interest" description="Disordered" evidence="1">
    <location>
        <begin position="489"/>
        <end position="539"/>
    </location>
</feature>
<proteinExistence type="predicted"/>
<evidence type="ECO:0000313" key="4">
    <source>
        <dbReference type="Proteomes" id="UP001229244"/>
    </source>
</evidence>
<dbReference type="PANTHER" id="PTHR11365">
    <property type="entry name" value="5-OXOPROLINASE RELATED"/>
    <property type="match status" value="1"/>
</dbReference>
<dbReference type="RefSeq" id="WP_306886712.1">
    <property type="nucleotide sequence ID" value="NZ_JAUSUL010000003.1"/>
</dbReference>
<sequence length="539" mass="56612">MTATLDPLTRQIVWSRMIAVVEEQAKTLMKVAFSPTVREAGDLSAGLFDAQGRMVAQAVTGTPGHVNAMAIAAAHFLAEYPAEVMQDGDHYITNDPWLVSGHLHDVTVFSPVFRGGRVVAFFGCTCHQVDIGGLGMGPDGRSIFEEGLQLPILPLAKRGEIDRNLIKLIRANVRTPDEVEGDILGYVTANEVSARRLNATLDEFGLADIDALSDEILAVSEAGMRAAIAALPDGTYRNAMRIDGYDKAVDIVAALTIEGDTLSIDFEGTSAASDRGINLVLNYTRAYASYGARAAIATDVPNNAGSLAPIEVTAPIGSILNVEPPAPVCARHIIGQFLPEVVLGCLAEVLPGLVPAEGAACNWGLQLRGKAENRPFEILFFNAGGVGARPTRDGLSATSFPSGIRSIPVEICETAAPIVIHRKELLPDTGGAGKWRGGLGQRIEVGTIDGSAFQLFAVFDRVDNPARGRAGGEPGAPGKVETLSGKPLKAKGLQPIPAGDGVRIDVPGGGGYGPACERDPDRIADDLGAGYVTNKPTRS</sequence>
<dbReference type="GO" id="GO:0017168">
    <property type="term" value="F:5-oxoprolinase (ATP-hydrolyzing) activity"/>
    <property type="evidence" value="ECO:0007669"/>
    <property type="project" value="TreeGrafter"/>
</dbReference>
<comment type="caution">
    <text evidence="3">The sequence shown here is derived from an EMBL/GenBank/DDBJ whole genome shotgun (WGS) entry which is preliminary data.</text>
</comment>
<feature type="domain" description="Hydantoinase B/oxoprolinase" evidence="2">
    <location>
        <begin position="6"/>
        <end position="514"/>
    </location>
</feature>
<gene>
    <name evidence="3" type="ORF">J2S73_003313</name>
</gene>
<organism evidence="3 4">
    <name type="scientific">Amorphus orientalis</name>
    <dbReference type="NCBI Taxonomy" id="649198"/>
    <lineage>
        <taxon>Bacteria</taxon>
        <taxon>Pseudomonadati</taxon>
        <taxon>Pseudomonadota</taxon>
        <taxon>Alphaproteobacteria</taxon>
        <taxon>Hyphomicrobiales</taxon>
        <taxon>Amorphaceae</taxon>
        <taxon>Amorphus</taxon>
    </lineage>
</organism>
<evidence type="ECO:0000256" key="1">
    <source>
        <dbReference type="SAM" id="MobiDB-lite"/>
    </source>
</evidence>
<evidence type="ECO:0000259" key="2">
    <source>
        <dbReference type="Pfam" id="PF02538"/>
    </source>
</evidence>
<dbReference type="Proteomes" id="UP001229244">
    <property type="component" value="Unassembled WGS sequence"/>
</dbReference>
<accession>A0AAE3VRI7</accession>
<keyword evidence="4" id="KW-1185">Reference proteome</keyword>
<protein>
    <submittedName>
        <fullName evidence="3">N-methylhydantoinase B/oxoprolinase/acetone carboxylase alpha subunit</fullName>
    </submittedName>
</protein>
<feature type="compositionally biased region" description="Basic and acidic residues" evidence="1">
    <location>
        <begin position="516"/>
        <end position="525"/>
    </location>
</feature>
<reference evidence="3" key="1">
    <citation type="submission" date="2023-07" db="EMBL/GenBank/DDBJ databases">
        <title>Genomic Encyclopedia of Type Strains, Phase IV (KMG-IV): sequencing the most valuable type-strain genomes for metagenomic binning, comparative biology and taxonomic classification.</title>
        <authorList>
            <person name="Goeker M."/>
        </authorList>
    </citation>
    <scope>NUCLEOTIDE SEQUENCE</scope>
    <source>
        <strain evidence="3">DSM 21202</strain>
    </source>
</reference>
<dbReference type="GO" id="GO:0006749">
    <property type="term" value="P:glutathione metabolic process"/>
    <property type="evidence" value="ECO:0007669"/>
    <property type="project" value="TreeGrafter"/>
</dbReference>
<dbReference type="GO" id="GO:0005829">
    <property type="term" value="C:cytosol"/>
    <property type="evidence" value="ECO:0007669"/>
    <property type="project" value="TreeGrafter"/>
</dbReference>
<dbReference type="PANTHER" id="PTHR11365:SF23">
    <property type="entry name" value="HYPOTHETICAL 5-OXOPROLINASE (EUROFUNG)-RELATED"/>
    <property type="match status" value="1"/>
</dbReference>
<dbReference type="EMBL" id="JAUSUL010000003">
    <property type="protein sequence ID" value="MDQ0316837.1"/>
    <property type="molecule type" value="Genomic_DNA"/>
</dbReference>
<dbReference type="InterPro" id="IPR045079">
    <property type="entry name" value="Oxoprolinase-like"/>
</dbReference>
<evidence type="ECO:0000313" key="3">
    <source>
        <dbReference type="EMBL" id="MDQ0316837.1"/>
    </source>
</evidence>
<dbReference type="InterPro" id="IPR003692">
    <property type="entry name" value="Hydantoinase_B"/>
</dbReference>
<name>A0AAE3VRI7_9HYPH</name>